<dbReference type="Pfam" id="PF04239">
    <property type="entry name" value="DUF421"/>
    <property type="match status" value="1"/>
</dbReference>
<keyword evidence="3" id="KW-1003">Cell membrane</keyword>
<feature type="transmembrane region" description="Helical" evidence="8">
    <location>
        <begin position="12"/>
        <end position="32"/>
    </location>
</feature>
<feature type="region of interest" description="Disordered" evidence="7">
    <location>
        <begin position="184"/>
        <end position="204"/>
    </location>
</feature>
<dbReference type="RefSeq" id="WP_200694208.1">
    <property type="nucleotide sequence ID" value="NZ_JAVREX010000011.1"/>
</dbReference>
<evidence type="ECO:0000256" key="3">
    <source>
        <dbReference type="ARBA" id="ARBA00022475"/>
    </source>
</evidence>
<feature type="compositionally biased region" description="Basic and acidic residues" evidence="7">
    <location>
        <begin position="185"/>
        <end position="204"/>
    </location>
</feature>
<evidence type="ECO:0000256" key="1">
    <source>
        <dbReference type="ARBA" id="ARBA00004651"/>
    </source>
</evidence>
<accession>A0ABU2RP55</accession>
<keyword evidence="5 8" id="KW-1133">Transmembrane helix</keyword>
<evidence type="ECO:0000256" key="5">
    <source>
        <dbReference type="ARBA" id="ARBA00022989"/>
    </source>
</evidence>
<feature type="domain" description="YetF C-terminal" evidence="9">
    <location>
        <begin position="93"/>
        <end position="159"/>
    </location>
</feature>
<evidence type="ECO:0000256" key="6">
    <source>
        <dbReference type="ARBA" id="ARBA00023136"/>
    </source>
</evidence>
<reference evidence="11" key="1">
    <citation type="submission" date="2023-07" db="EMBL/GenBank/DDBJ databases">
        <title>30 novel species of actinomycetes from the DSMZ collection.</title>
        <authorList>
            <person name="Nouioui I."/>
        </authorList>
    </citation>
    <scope>NUCLEOTIDE SEQUENCE [LARGE SCALE GENOMIC DNA]</scope>
    <source>
        <strain evidence="11">DSM 41770</strain>
    </source>
</reference>
<evidence type="ECO:0000313" key="11">
    <source>
        <dbReference type="Proteomes" id="UP001183777"/>
    </source>
</evidence>
<comment type="similarity">
    <text evidence="2">Belongs to the UPF0702 family.</text>
</comment>
<comment type="subcellular location">
    <subcellularLocation>
        <location evidence="1">Cell membrane</location>
        <topology evidence="1">Multi-pass membrane protein</topology>
    </subcellularLocation>
</comment>
<dbReference type="InterPro" id="IPR023090">
    <property type="entry name" value="UPF0702_alpha/beta_dom_sf"/>
</dbReference>
<feature type="transmembrane region" description="Helical" evidence="8">
    <location>
        <begin position="44"/>
        <end position="61"/>
    </location>
</feature>
<evidence type="ECO:0000256" key="2">
    <source>
        <dbReference type="ARBA" id="ARBA00006448"/>
    </source>
</evidence>
<keyword evidence="4 8" id="KW-0812">Transmembrane</keyword>
<keyword evidence="11" id="KW-1185">Reference proteome</keyword>
<name>A0ABU2RP55_9ACTN</name>
<keyword evidence="6 8" id="KW-0472">Membrane</keyword>
<protein>
    <submittedName>
        <fullName evidence="10">DUF421 domain-containing protein</fullName>
    </submittedName>
</protein>
<dbReference type="EMBL" id="JAVREX010000011">
    <property type="protein sequence ID" value="MDT0430640.1"/>
    <property type="molecule type" value="Genomic_DNA"/>
</dbReference>
<proteinExistence type="inferred from homology"/>
<feature type="transmembrane region" description="Helical" evidence="8">
    <location>
        <begin position="67"/>
        <end position="84"/>
    </location>
</feature>
<evidence type="ECO:0000256" key="4">
    <source>
        <dbReference type="ARBA" id="ARBA00022692"/>
    </source>
</evidence>
<dbReference type="InterPro" id="IPR007353">
    <property type="entry name" value="DUF421"/>
</dbReference>
<comment type="caution">
    <text evidence="10">The sequence shown here is derived from an EMBL/GenBank/DDBJ whole genome shotgun (WGS) entry which is preliminary data.</text>
</comment>
<sequence>MWHDMLTVQLPIAEKVLRTVFVYAAMVALFRFSGKRGLANLNTFDFVVIFLLSNVVQNAIIGQDNSLLGGLVGAVTLVAVNALMNRWAVADTRVARLLEGTPTTVVEDGSVLENATRRLAVRPTEIEHAVRIQNGERISDVASARLEPDGQLIVELKSSAGNASRGDIQRLEERLASIEGLLRAAADRPSGREGAHDDGRQPPG</sequence>
<evidence type="ECO:0000256" key="7">
    <source>
        <dbReference type="SAM" id="MobiDB-lite"/>
    </source>
</evidence>
<gene>
    <name evidence="10" type="ORF">RM649_23695</name>
</gene>
<dbReference type="PANTHER" id="PTHR34582">
    <property type="entry name" value="UPF0702 TRANSMEMBRANE PROTEIN YCAP"/>
    <property type="match status" value="1"/>
</dbReference>
<evidence type="ECO:0000256" key="8">
    <source>
        <dbReference type="SAM" id="Phobius"/>
    </source>
</evidence>
<evidence type="ECO:0000313" key="10">
    <source>
        <dbReference type="EMBL" id="MDT0430640.1"/>
    </source>
</evidence>
<dbReference type="Proteomes" id="UP001183777">
    <property type="component" value="Unassembled WGS sequence"/>
</dbReference>
<dbReference type="PANTHER" id="PTHR34582:SF6">
    <property type="entry name" value="UPF0702 TRANSMEMBRANE PROTEIN YCAP"/>
    <property type="match status" value="1"/>
</dbReference>
<evidence type="ECO:0000259" key="9">
    <source>
        <dbReference type="Pfam" id="PF04239"/>
    </source>
</evidence>
<dbReference type="Gene3D" id="3.30.240.20">
    <property type="entry name" value="bsu07140 like domains"/>
    <property type="match status" value="1"/>
</dbReference>
<organism evidence="10 11">
    <name type="scientific">Streptomyces salyersiae</name>
    <dbReference type="NCBI Taxonomy" id="3075530"/>
    <lineage>
        <taxon>Bacteria</taxon>
        <taxon>Bacillati</taxon>
        <taxon>Actinomycetota</taxon>
        <taxon>Actinomycetes</taxon>
        <taxon>Kitasatosporales</taxon>
        <taxon>Streptomycetaceae</taxon>
        <taxon>Streptomyces</taxon>
    </lineage>
</organism>